<evidence type="ECO:0000313" key="3">
    <source>
        <dbReference type="Proteomes" id="UP000287651"/>
    </source>
</evidence>
<organism evidence="2 3">
    <name type="scientific">Ensete ventricosum</name>
    <name type="common">Abyssinian banana</name>
    <name type="synonym">Musa ensete</name>
    <dbReference type="NCBI Taxonomy" id="4639"/>
    <lineage>
        <taxon>Eukaryota</taxon>
        <taxon>Viridiplantae</taxon>
        <taxon>Streptophyta</taxon>
        <taxon>Embryophyta</taxon>
        <taxon>Tracheophyta</taxon>
        <taxon>Spermatophyta</taxon>
        <taxon>Magnoliopsida</taxon>
        <taxon>Liliopsida</taxon>
        <taxon>Zingiberales</taxon>
        <taxon>Musaceae</taxon>
        <taxon>Ensete</taxon>
    </lineage>
</organism>
<reference evidence="2 3" key="1">
    <citation type="journal article" date="2014" name="Agronomy (Basel)">
        <title>A Draft Genome Sequence for Ensete ventricosum, the Drought-Tolerant Tree Against Hunger.</title>
        <authorList>
            <person name="Harrison J."/>
            <person name="Moore K.A."/>
            <person name="Paszkiewicz K."/>
            <person name="Jones T."/>
            <person name="Grant M."/>
            <person name="Ambacheew D."/>
            <person name="Muzemil S."/>
            <person name="Studholme D.J."/>
        </authorList>
    </citation>
    <scope>NUCLEOTIDE SEQUENCE [LARGE SCALE GENOMIC DNA]</scope>
</reference>
<feature type="compositionally biased region" description="Basic and acidic residues" evidence="1">
    <location>
        <begin position="53"/>
        <end position="67"/>
    </location>
</feature>
<feature type="region of interest" description="Disordered" evidence="1">
    <location>
        <begin position="53"/>
        <end position="144"/>
    </location>
</feature>
<accession>A0A426YIQ2</accession>
<feature type="compositionally biased region" description="Low complexity" evidence="1">
    <location>
        <begin position="91"/>
        <end position="113"/>
    </location>
</feature>
<dbReference type="InterPro" id="IPR006502">
    <property type="entry name" value="PDDEXK-like"/>
</dbReference>
<gene>
    <name evidence="2" type="ORF">B296_00024735</name>
</gene>
<dbReference type="AlphaFoldDB" id="A0A426YIQ2"/>
<evidence type="ECO:0000256" key="1">
    <source>
        <dbReference type="SAM" id="MobiDB-lite"/>
    </source>
</evidence>
<evidence type="ECO:0008006" key="4">
    <source>
        <dbReference type="Google" id="ProtNLM"/>
    </source>
</evidence>
<dbReference type="NCBIfam" id="TIGR01615">
    <property type="entry name" value="A_thal_3542"/>
    <property type="match status" value="1"/>
</dbReference>
<evidence type="ECO:0000313" key="2">
    <source>
        <dbReference type="EMBL" id="RRT51632.1"/>
    </source>
</evidence>
<sequence>MSITLIRLTWRKEYAEKQERVDRSMFRVGWATSVATRIGHDWWLLDRGRERNGSKPINRLDGDETGARRTLGSPSTLAIQDATSCPSQHTLSASSPPLVSSPLRLFKTPSSSSPPEPHRPDRHRRRTQELPTRSGLPPNLRGDDTHLVEFGSHSLFAPLSDGERVSRNLAIVVTNFRLESRKKSGGLDFGVIMPFPTKIQPIVVGGLVRSDQAKPVPKSRLKRLFERQFPGVLRISSVERLDLEPSSVCLDKMVRSFMEDNNGEKPSSRCGHSRCNCFHGHCDDSSDDDLDFISSSNGGDAPIVSAAEVIKGLVVCTTVAERNLLADASSVVERSKNYRRKNEHMKAVTDGLRSLGYDASLCKSRWEKTASIPAGEHEYIDVIIVGERLLVDVDFRSEFQIARSTKSYAAVLQSLPSVFVGKEDRVSQIVAVVSEAARLSLKKKGLYFPPWRKPEYIRSKWLAPFERSTTPSDHKQAVEETRASEEKAKTENPRGDASTTDHEPVVRDPKQPTEAVKETGSLGEKTKTENPSGDNFPSTDEPREAAEGKSTVVAASAPPTWELPEVKPRTPHKGAKVVTGLASVLSENP</sequence>
<name>A0A426YIQ2_ENSVE</name>
<protein>
    <recommendedName>
        <fullName evidence="4">DUF506 domain-containing protein</fullName>
    </recommendedName>
</protein>
<feature type="compositionally biased region" description="Basic and acidic residues" evidence="1">
    <location>
        <begin position="472"/>
        <end position="517"/>
    </location>
</feature>
<comment type="caution">
    <text evidence="2">The sequence shown here is derived from an EMBL/GenBank/DDBJ whole genome shotgun (WGS) entry which is preliminary data.</text>
</comment>
<dbReference type="Proteomes" id="UP000287651">
    <property type="component" value="Unassembled WGS sequence"/>
</dbReference>
<proteinExistence type="predicted"/>
<feature type="compositionally biased region" description="Polar residues" evidence="1">
    <location>
        <begin position="529"/>
        <end position="538"/>
    </location>
</feature>
<dbReference type="EMBL" id="AMZH03012122">
    <property type="protein sequence ID" value="RRT51632.1"/>
    <property type="molecule type" value="Genomic_DNA"/>
</dbReference>
<dbReference type="PANTHER" id="PTHR31579">
    <property type="entry name" value="OS03G0796600 PROTEIN"/>
    <property type="match status" value="1"/>
</dbReference>
<feature type="compositionally biased region" description="Polar residues" evidence="1">
    <location>
        <begin position="72"/>
        <end position="90"/>
    </location>
</feature>
<dbReference type="Pfam" id="PF04720">
    <property type="entry name" value="PDDEXK_6"/>
    <property type="match status" value="1"/>
</dbReference>
<dbReference type="PANTHER" id="PTHR31579:SF1">
    <property type="entry name" value="OS03G0796600 PROTEIN"/>
    <property type="match status" value="1"/>
</dbReference>
<feature type="region of interest" description="Disordered" evidence="1">
    <location>
        <begin position="467"/>
        <end position="589"/>
    </location>
</feature>